<evidence type="ECO:0000313" key="4">
    <source>
        <dbReference type="EMBL" id="KAF7368693.1"/>
    </source>
</evidence>
<dbReference type="InterPro" id="IPR047141">
    <property type="entry name" value="Stealth"/>
</dbReference>
<dbReference type="EMBL" id="JACAZI010000002">
    <property type="protein sequence ID" value="KAF7368693.1"/>
    <property type="molecule type" value="Genomic_DNA"/>
</dbReference>
<organism evidence="4 5">
    <name type="scientific">Mycena venus</name>
    <dbReference type="NCBI Taxonomy" id="2733690"/>
    <lineage>
        <taxon>Eukaryota</taxon>
        <taxon>Fungi</taxon>
        <taxon>Dikarya</taxon>
        <taxon>Basidiomycota</taxon>
        <taxon>Agaricomycotina</taxon>
        <taxon>Agaricomycetes</taxon>
        <taxon>Agaricomycetidae</taxon>
        <taxon>Agaricales</taxon>
        <taxon>Marasmiineae</taxon>
        <taxon>Mycenaceae</taxon>
        <taxon>Mycena</taxon>
    </lineage>
</organism>
<keyword evidence="2" id="KW-0812">Transmembrane</keyword>
<dbReference type="GO" id="GO:0046835">
    <property type="term" value="P:carbohydrate phosphorylation"/>
    <property type="evidence" value="ECO:0007669"/>
    <property type="project" value="TreeGrafter"/>
</dbReference>
<protein>
    <recommendedName>
        <fullName evidence="3">Stealth protein CR1 conserved region 1 domain-containing protein</fullName>
    </recommendedName>
</protein>
<dbReference type="InterPro" id="IPR031358">
    <property type="entry name" value="Stealth_CR1"/>
</dbReference>
<dbReference type="Pfam" id="PF17101">
    <property type="entry name" value="Stealth_CR1"/>
    <property type="match status" value="1"/>
</dbReference>
<accession>A0A8H6YY95</accession>
<keyword evidence="5" id="KW-1185">Reference proteome</keyword>
<dbReference type="GO" id="GO:0003976">
    <property type="term" value="F:UDP-N-acetylglucosamine-lysosomal-enzyme N-acetylglucosaminephosphotransferase activity"/>
    <property type="evidence" value="ECO:0007669"/>
    <property type="project" value="TreeGrafter"/>
</dbReference>
<evidence type="ECO:0000313" key="5">
    <source>
        <dbReference type="Proteomes" id="UP000620124"/>
    </source>
</evidence>
<dbReference type="PANTHER" id="PTHR24045">
    <property type="match status" value="1"/>
</dbReference>
<sequence>MASRSLHLYQPLGWKRSTWHELLCNPVRCTAILLIVGLSLTSVGVFILVERPRGSTLLPNILIPDPEPDLDPDPVHDLEEPVPELIGTTVYHPFVSPSPEDALVDQRIRPIRAHSAISDACLEKWVSTGLWQDPCRHSMVQESEIDLVYVWVNGSDPLHRKARQALLNATKYTTKEARFREHDELRYSLRAARNATASWPNSTWHIITADVPEPTPNTATNNNNTLAPPDQTRRLGLVPQWLDIECAFYGCPDAAPPIRLLHDTQLFRLTGRPGATLKAADAIDWFGKILPSFNSHAVEAQLPHLDPEIVSDNMWAFLLLFPIRTLTDECSVALNDDQFMMLPLPPSAFHTTLYGQVFRVDPGLLVGGDSTGRADGGGEWRSLGWSAHLLNERFGTRKRPYMHHNARALSLPLLHEVSLAFGGEPNEFEVNTIFISTHYVIERHREALLWSWVVGKWGAEYGGMLNRPQKLRMWEEADRRTENDVEVNMLMAGLQPPRAVDKERQGGYDILMGANFHSLVQLIDLKQECIGNDAESAWNMFRRLLKDNTACGDNIISALIHKSKSGLDVFLPGPPKQSIPPSPADPIILPLVLPEKAPPLPSNPRAFAVRLLMRYAYVLGDSSTIFMGMKSATQTDRLLKSTDKQKDVALLCLNDDIDVWAEKATSEVLRKWFEQKWPTKLGCEV</sequence>
<dbReference type="OrthoDB" id="263283at2759"/>
<comment type="caution">
    <text evidence="4">The sequence shown here is derived from an EMBL/GenBank/DDBJ whole genome shotgun (WGS) entry which is preliminary data.</text>
</comment>
<feature type="transmembrane region" description="Helical" evidence="2">
    <location>
        <begin position="31"/>
        <end position="49"/>
    </location>
</feature>
<evidence type="ECO:0000256" key="1">
    <source>
        <dbReference type="ARBA" id="ARBA00022679"/>
    </source>
</evidence>
<gene>
    <name evidence="4" type="ORF">MVEN_00193800</name>
</gene>
<reference evidence="4" key="1">
    <citation type="submission" date="2020-05" db="EMBL/GenBank/DDBJ databases">
        <title>Mycena genomes resolve the evolution of fungal bioluminescence.</title>
        <authorList>
            <person name="Tsai I.J."/>
        </authorList>
    </citation>
    <scope>NUCLEOTIDE SEQUENCE</scope>
    <source>
        <strain evidence="4">CCC161011</strain>
    </source>
</reference>
<dbReference type="AlphaFoldDB" id="A0A8H6YY95"/>
<dbReference type="Proteomes" id="UP000620124">
    <property type="component" value="Unassembled WGS sequence"/>
</dbReference>
<keyword evidence="2" id="KW-1133">Transmembrane helix</keyword>
<dbReference type="PANTHER" id="PTHR24045:SF0">
    <property type="entry name" value="N-ACETYLGLUCOSAMINE-1-PHOSPHOTRANSFERASE SUBUNITS ALPHA_BETA"/>
    <property type="match status" value="1"/>
</dbReference>
<name>A0A8H6YY95_9AGAR</name>
<dbReference type="GO" id="GO:0005794">
    <property type="term" value="C:Golgi apparatus"/>
    <property type="evidence" value="ECO:0007669"/>
    <property type="project" value="TreeGrafter"/>
</dbReference>
<evidence type="ECO:0000256" key="2">
    <source>
        <dbReference type="SAM" id="Phobius"/>
    </source>
</evidence>
<keyword evidence="2" id="KW-0472">Membrane</keyword>
<evidence type="ECO:0000259" key="3">
    <source>
        <dbReference type="Pfam" id="PF17101"/>
    </source>
</evidence>
<keyword evidence="1" id="KW-0808">Transferase</keyword>
<feature type="domain" description="Stealth protein CR1 conserved region 1" evidence="3">
    <location>
        <begin position="145"/>
        <end position="168"/>
    </location>
</feature>
<proteinExistence type="predicted"/>